<evidence type="ECO:0000313" key="2">
    <source>
        <dbReference type="Proteomes" id="UP000033710"/>
    </source>
</evidence>
<proteinExistence type="predicted"/>
<reference evidence="1 2" key="2">
    <citation type="journal article" date="2015" name="Eukaryot. Cell">
        <title>Asexual propagation of a virulent clone complex in a human and feline outbreak of sporotrichosis.</title>
        <authorList>
            <person name="Teixeira Mde M."/>
            <person name="Rodrigues A.M."/>
            <person name="Tsui C.K."/>
            <person name="de Almeida L.G."/>
            <person name="Van Diepeningen A.D."/>
            <person name="van den Ende B.G."/>
            <person name="Fernandes G.F."/>
            <person name="Kano R."/>
            <person name="Hamelin R.C."/>
            <person name="Lopes-Bezerra L.M."/>
            <person name="Vasconcelos A.T."/>
            <person name="de Hoog S."/>
            <person name="de Camargo Z.P."/>
            <person name="Felipe M.S."/>
        </authorList>
    </citation>
    <scope>NUCLEOTIDE SEQUENCE [LARGE SCALE GENOMIC DNA]</scope>
    <source>
        <strain evidence="1 2">1099-18</strain>
    </source>
</reference>
<evidence type="ECO:0000313" key="1">
    <source>
        <dbReference type="EMBL" id="KJR89582.1"/>
    </source>
</evidence>
<reference evidence="1 2" key="1">
    <citation type="journal article" date="2014" name="BMC Genomics">
        <title>Comparative genomics of the major fungal agents of human and animal Sporotrichosis: Sporothrix schenckii and Sporothrix brasiliensis.</title>
        <authorList>
            <person name="Teixeira M.M."/>
            <person name="de Almeida L.G."/>
            <person name="Kubitschek-Barreira P."/>
            <person name="Alves F.L."/>
            <person name="Kioshima E.S."/>
            <person name="Abadio A.K."/>
            <person name="Fernandes L."/>
            <person name="Derengowski L.S."/>
            <person name="Ferreira K.S."/>
            <person name="Souza R.C."/>
            <person name="Ruiz J.C."/>
            <person name="de Andrade N.C."/>
            <person name="Paes H.C."/>
            <person name="Nicola A.M."/>
            <person name="Albuquerque P."/>
            <person name="Gerber A.L."/>
            <person name="Martins V.P."/>
            <person name="Peconick L.D."/>
            <person name="Neto A.V."/>
            <person name="Chaucanez C.B."/>
            <person name="Silva P.A."/>
            <person name="Cunha O.L."/>
            <person name="de Oliveira F.F."/>
            <person name="dos Santos T.C."/>
            <person name="Barros A.L."/>
            <person name="Soares M.A."/>
            <person name="de Oliveira L.M."/>
            <person name="Marini M.M."/>
            <person name="Villalobos-Duno H."/>
            <person name="Cunha M.M."/>
            <person name="de Hoog S."/>
            <person name="da Silveira J.F."/>
            <person name="Henrissat B."/>
            <person name="Nino-Vega G.A."/>
            <person name="Cisalpino P.S."/>
            <person name="Mora-Montes H.M."/>
            <person name="Almeida S.R."/>
            <person name="Stajich J.E."/>
            <person name="Lopes-Bezerra L.M."/>
            <person name="Vasconcelos A.T."/>
            <person name="Felipe M.S."/>
        </authorList>
    </citation>
    <scope>NUCLEOTIDE SEQUENCE [LARGE SCALE GENOMIC DNA]</scope>
    <source>
        <strain evidence="1 2">1099-18</strain>
    </source>
</reference>
<comment type="caution">
    <text evidence="1">The sequence shown here is derived from an EMBL/GenBank/DDBJ whole genome shotgun (WGS) entry which is preliminary data.</text>
</comment>
<dbReference type="RefSeq" id="XP_016592258.1">
    <property type="nucleotide sequence ID" value="XM_016733471.1"/>
</dbReference>
<protein>
    <submittedName>
        <fullName evidence="1">Uncharacterized protein</fullName>
    </submittedName>
</protein>
<dbReference type="VEuPathDB" id="FungiDB:SPSK_06775"/>
<name>A0A0F2MIY8_SPOSC</name>
<organism evidence="1 2">
    <name type="scientific">Sporothrix schenckii 1099-18</name>
    <dbReference type="NCBI Taxonomy" id="1397361"/>
    <lineage>
        <taxon>Eukaryota</taxon>
        <taxon>Fungi</taxon>
        <taxon>Dikarya</taxon>
        <taxon>Ascomycota</taxon>
        <taxon>Pezizomycotina</taxon>
        <taxon>Sordariomycetes</taxon>
        <taxon>Sordariomycetidae</taxon>
        <taxon>Ophiostomatales</taxon>
        <taxon>Ophiostomataceae</taxon>
        <taxon>Sporothrix</taxon>
    </lineage>
</organism>
<dbReference type="Proteomes" id="UP000033710">
    <property type="component" value="Unassembled WGS sequence"/>
</dbReference>
<dbReference type="GeneID" id="27668748"/>
<sequence length="98" mass="10894">MALVLTEAAAPTGALWRLLERRQLSQGQHKFATNPLKIRLQGGAVGELSVHNALLRKYFFVVFVLSGPFGSRWVRSTLLSASNHLRRPCSAFFVPLFA</sequence>
<dbReference type="KEGG" id="ssck:SPSK_06775"/>
<dbReference type="AlphaFoldDB" id="A0A0F2MIY8"/>
<gene>
    <name evidence="1" type="ORF">SPSK_06775</name>
</gene>
<dbReference type="EMBL" id="AXCR01000001">
    <property type="protein sequence ID" value="KJR89582.1"/>
    <property type="molecule type" value="Genomic_DNA"/>
</dbReference>
<accession>A0A0F2MIY8</accession>